<keyword evidence="7" id="KW-0458">Lysosome</keyword>
<evidence type="ECO:0000313" key="8">
    <source>
        <dbReference type="EMBL" id="KAK2548917.1"/>
    </source>
</evidence>
<comment type="caution">
    <text evidence="8">The sequence shown here is derived from an EMBL/GenBank/DDBJ whole genome shotgun (WGS) entry which is preliminary data.</text>
</comment>
<evidence type="ECO:0000256" key="4">
    <source>
        <dbReference type="ARBA" id="ARBA00022692"/>
    </source>
</evidence>
<evidence type="ECO:0000256" key="6">
    <source>
        <dbReference type="ARBA" id="ARBA00023136"/>
    </source>
</evidence>
<dbReference type="Proteomes" id="UP001249851">
    <property type="component" value="Unassembled WGS sequence"/>
</dbReference>
<keyword evidence="4 7" id="KW-0812">Transmembrane</keyword>
<feature type="transmembrane region" description="Helical" evidence="7">
    <location>
        <begin position="119"/>
        <end position="139"/>
    </location>
</feature>
<dbReference type="SUPFAM" id="SSF103473">
    <property type="entry name" value="MFS general substrate transporter"/>
    <property type="match status" value="1"/>
</dbReference>
<comment type="similarity">
    <text evidence="2 7">Belongs to the battenin family.</text>
</comment>
<proteinExistence type="inferred from homology"/>
<evidence type="ECO:0000256" key="1">
    <source>
        <dbReference type="ARBA" id="ARBA00004127"/>
    </source>
</evidence>
<dbReference type="InterPro" id="IPR003492">
    <property type="entry name" value="Battenin_disease_Cln3"/>
</dbReference>
<evidence type="ECO:0000256" key="2">
    <source>
        <dbReference type="ARBA" id="ARBA00007467"/>
    </source>
</evidence>
<feature type="transmembrane region" description="Helical" evidence="7">
    <location>
        <begin position="377"/>
        <end position="396"/>
    </location>
</feature>
<dbReference type="GO" id="GO:0051453">
    <property type="term" value="P:regulation of intracellular pH"/>
    <property type="evidence" value="ECO:0007669"/>
    <property type="project" value="TreeGrafter"/>
</dbReference>
<keyword evidence="3" id="KW-0813">Transport</keyword>
<reference evidence="8" key="2">
    <citation type="journal article" date="2023" name="Science">
        <title>Genomic signatures of disease resistance in endangered staghorn corals.</title>
        <authorList>
            <person name="Vollmer S.V."/>
            <person name="Selwyn J.D."/>
            <person name="Despard B.A."/>
            <person name="Roesel C.L."/>
        </authorList>
    </citation>
    <scope>NUCLEOTIDE SEQUENCE</scope>
    <source>
        <strain evidence="8">K2</strain>
    </source>
</reference>
<dbReference type="GO" id="GO:0012505">
    <property type="term" value="C:endomembrane system"/>
    <property type="evidence" value="ECO:0007669"/>
    <property type="project" value="UniProtKB-SubCell"/>
</dbReference>
<dbReference type="AlphaFoldDB" id="A0AAD9PTP9"/>
<dbReference type="PANTHER" id="PTHR10981">
    <property type="entry name" value="BATTENIN"/>
    <property type="match status" value="1"/>
</dbReference>
<feature type="transmembrane region" description="Helical" evidence="7">
    <location>
        <begin position="28"/>
        <end position="45"/>
    </location>
</feature>
<keyword evidence="5 7" id="KW-1133">Transmembrane helix</keyword>
<name>A0AAD9PTP9_ACRCE</name>
<organism evidence="8 9">
    <name type="scientific">Acropora cervicornis</name>
    <name type="common">Staghorn coral</name>
    <dbReference type="NCBI Taxonomy" id="6130"/>
    <lineage>
        <taxon>Eukaryota</taxon>
        <taxon>Metazoa</taxon>
        <taxon>Cnidaria</taxon>
        <taxon>Anthozoa</taxon>
        <taxon>Hexacorallia</taxon>
        <taxon>Scleractinia</taxon>
        <taxon>Astrocoeniina</taxon>
        <taxon>Acroporidae</taxon>
        <taxon>Acropora</taxon>
    </lineage>
</organism>
<feature type="transmembrane region" description="Helical" evidence="7">
    <location>
        <begin position="179"/>
        <end position="198"/>
    </location>
</feature>
<gene>
    <name evidence="8" type="ORF">P5673_030736</name>
</gene>
<dbReference type="EMBL" id="JARQWQ010000135">
    <property type="protein sequence ID" value="KAK2548917.1"/>
    <property type="molecule type" value="Genomic_DNA"/>
</dbReference>
<protein>
    <recommendedName>
        <fullName evidence="7">Battenin</fullName>
    </recommendedName>
</protein>
<feature type="transmembrane region" description="Helical" evidence="7">
    <location>
        <begin position="91"/>
        <end position="113"/>
    </location>
</feature>
<accession>A0AAD9PTP9</accession>
<comment type="subcellular location">
    <subcellularLocation>
        <location evidence="1">Endomembrane system</location>
        <topology evidence="1">Multi-pass membrane protein</topology>
    </subcellularLocation>
    <subcellularLocation>
        <location evidence="7">Lysosome membrane</location>
        <topology evidence="7">Multi-pass membrane protein</topology>
    </subcellularLocation>
</comment>
<keyword evidence="6 7" id="KW-0472">Membrane</keyword>
<sequence length="436" mass="49005">MWDRIMETFCKFSPERGEKSAASNRKSSWLNVLCFYIFGTMSFFYQEMLYTASEDILSGRKLPTSVIIVTFVTPLAAVKLIAPWFIQRISYVFKICFIATFMVAGLVLIIFVNEMHLKMVGIALNALSTGMAEVVFLSLTSFYPQVCISSFVAGTGMASLVSPLYYTGVTTWSCVSPKMAIMFTIPLPVLLLIFYALLDKDLITNGNRSGEEHSNVKYTIIGSTSDTHSPDQSVALPEKPPCSEKLRIGLKILPFIIPLFLSFFAEYLSNSSVITSIAFPESHLRPRDHFLFYSLAYRSGKFFGRSYLFIFACLPQDTLEFLSCNKTWSWYHFVSYVWIIIALCSTLGLVAGMIVVHSPHAVSRYVSPEEKEFALGLLTVGNSLGGLVAGFVGLAVEPFLTEKCTQHFSTTREFCFTRHSNTTGWEHNIHFYLQPE</sequence>
<evidence type="ECO:0000256" key="3">
    <source>
        <dbReference type="ARBA" id="ARBA00022448"/>
    </source>
</evidence>
<reference evidence="8" key="1">
    <citation type="journal article" date="2023" name="G3 (Bethesda)">
        <title>Whole genome assembly and annotation of the endangered Caribbean coral Acropora cervicornis.</title>
        <authorList>
            <person name="Selwyn J.D."/>
            <person name="Vollmer S.V."/>
        </authorList>
    </citation>
    <scope>NUCLEOTIDE SEQUENCE</scope>
    <source>
        <strain evidence="8">K2</strain>
    </source>
</reference>
<feature type="transmembrane region" description="Helical" evidence="7">
    <location>
        <begin position="336"/>
        <end position="356"/>
    </location>
</feature>
<dbReference type="Gene3D" id="1.20.1250.20">
    <property type="entry name" value="MFS general substrate transporter like domains"/>
    <property type="match status" value="1"/>
</dbReference>
<dbReference type="GO" id="GO:0005765">
    <property type="term" value="C:lysosomal membrane"/>
    <property type="evidence" value="ECO:0007669"/>
    <property type="project" value="UniProtKB-SubCell"/>
</dbReference>
<dbReference type="PRINTS" id="PR01315">
    <property type="entry name" value="BATTENIN"/>
</dbReference>
<feature type="transmembrane region" description="Helical" evidence="7">
    <location>
        <begin position="146"/>
        <end position="167"/>
    </location>
</feature>
<dbReference type="PANTHER" id="PTHR10981:SF0">
    <property type="entry name" value="BATTENIN"/>
    <property type="match status" value="1"/>
</dbReference>
<evidence type="ECO:0000313" key="9">
    <source>
        <dbReference type="Proteomes" id="UP001249851"/>
    </source>
</evidence>
<evidence type="ECO:0000256" key="7">
    <source>
        <dbReference type="RuleBase" id="RU361113"/>
    </source>
</evidence>
<keyword evidence="9" id="KW-1185">Reference proteome</keyword>
<dbReference type="InterPro" id="IPR036259">
    <property type="entry name" value="MFS_trans_sf"/>
</dbReference>
<evidence type="ECO:0000256" key="5">
    <source>
        <dbReference type="ARBA" id="ARBA00022989"/>
    </source>
</evidence>
<feature type="transmembrane region" description="Helical" evidence="7">
    <location>
        <begin position="65"/>
        <end position="86"/>
    </location>
</feature>
<dbReference type="Pfam" id="PF02487">
    <property type="entry name" value="CLN3"/>
    <property type="match status" value="1"/>
</dbReference>